<feature type="binding site" evidence="5">
    <location>
        <position position="139"/>
    </location>
    <ligand>
        <name>Mg(2+)</name>
        <dbReference type="ChEBI" id="CHEBI:18420"/>
        <label>3</label>
    </ligand>
</feature>
<evidence type="ECO:0000256" key="2">
    <source>
        <dbReference type="ARBA" id="ARBA00022723"/>
    </source>
</evidence>
<dbReference type="Proteomes" id="UP001501371">
    <property type="component" value="Unassembled WGS sequence"/>
</dbReference>
<comment type="function">
    <text evidence="5">Catalyzes the hydrolysis of inorganic pyrophosphate (PPi) forming two phosphate ions.</text>
</comment>
<dbReference type="HAMAP" id="MF_00209">
    <property type="entry name" value="Inorganic_PPase"/>
    <property type="match status" value="1"/>
</dbReference>
<protein>
    <recommendedName>
        <fullName evidence="5">Inorganic pyrophosphatase</fullName>
        <ecNumber evidence="5">3.6.1.1</ecNumber>
    </recommendedName>
    <alternativeName>
        <fullName evidence="5">Pyrophosphate phospho-hydrolase</fullName>
        <shortName evidence="5">PPase</shortName>
    </alternativeName>
</protein>
<evidence type="ECO:0000256" key="1">
    <source>
        <dbReference type="ARBA" id="ARBA00001946"/>
    </source>
</evidence>
<feature type="binding site" evidence="5">
    <location>
        <position position="80"/>
    </location>
    <ligand>
        <name>substrate</name>
    </ligand>
</feature>
<keyword evidence="8" id="KW-1185">Reference proteome</keyword>
<feature type="binding site" evidence="5">
    <location>
        <position position="176"/>
    </location>
    <ligand>
        <name>substrate</name>
    </ligand>
</feature>
<keyword evidence="4 5" id="KW-0460">Magnesium</keyword>
<feature type="binding site" evidence="5">
    <location>
        <position position="66"/>
    </location>
    <ligand>
        <name>substrate</name>
    </ligand>
</feature>
<dbReference type="PANTHER" id="PTHR10286">
    <property type="entry name" value="INORGANIC PYROPHOSPHATASE"/>
    <property type="match status" value="1"/>
</dbReference>
<dbReference type="Gene3D" id="3.90.80.10">
    <property type="entry name" value="Inorganic pyrophosphatase"/>
    <property type="match status" value="1"/>
</dbReference>
<feature type="active site" description="Proton acceptor" evidence="5">
    <location>
        <position position="139"/>
    </location>
</feature>
<dbReference type="EMBL" id="BAAAKV010000038">
    <property type="protein sequence ID" value="GAA1180467.1"/>
    <property type="molecule type" value="Genomic_DNA"/>
</dbReference>
<feature type="binding site" evidence="5">
    <location>
        <position position="139"/>
    </location>
    <ligand>
        <name>Mg(2+)</name>
        <dbReference type="ChEBI" id="CHEBI:18420"/>
        <label>1</label>
    </ligand>
</feature>
<reference evidence="7 8" key="1">
    <citation type="journal article" date="2019" name="Int. J. Syst. Evol. Microbiol.">
        <title>The Global Catalogue of Microorganisms (GCM) 10K type strain sequencing project: providing services to taxonomists for standard genome sequencing and annotation.</title>
        <authorList>
            <consortium name="The Broad Institute Genomics Platform"/>
            <consortium name="The Broad Institute Genome Sequencing Center for Infectious Disease"/>
            <person name="Wu L."/>
            <person name="Ma J."/>
        </authorList>
    </citation>
    <scope>NUCLEOTIDE SEQUENCE [LARGE SCALE GENOMIC DNA]</scope>
    <source>
        <strain evidence="7 8">JCM 12696</strain>
    </source>
</reference>
<dbReference type="Pfam" id="PF00719">
    <property type="entry name" value="Pyrophosphatase"/>
    <property type="match status" value="1"/>
</dbReference>
<keyword evidence="2 5" id="KW-0479">Metal-binding</keyword>
<dbReference type="InterPro" id="IPR036649">
    <property type="entry name" value="Pyrophosphatase_sf"/>
</dbReference>
<dbReference type="InterPro" id="IPR008162">
    <property type="entry name" value="Pyrophosphatase"/>
</dbReference>
<feature type="binding site" evidence="5">
    <location>
        <position position="92"/>
    </location>
    <ligand>
        <name>substrate</name>
    </ligand>
</feature>
<sequence length="210" mass="23326">MSAPDRPHGGIPYSLTGEPHHTEGRPVRDKEKKTVEAEPQTGKPGKGQDPVEFEVTVEIPKGSRNKYEMDHEAGRIRLDRMLFTATRYPSDYGYIDGTLGRDGEPLDALVLGEDPTYPGCAVTCRAIGMYVMRDEKGPDEKVLCAPAHDPRYAGIQDIGDISEFDRLEITHFFEVYKDLEPGKSVEGSHWEGRAPAYEEIAASRSRAAHP</sequence>
<gene>
    <name evidence="5" type="primary">ppa</name>
    <name evidence="7" type="ORF">GCM10009654_42080</name>
</gene>
<keyword evidence="5" id="KW-0963">Cytoplasm</keyword>
<feature type="binding site" evidence="5">
    <location>
        <position position="107"/>
    </location>
    <ligand>
        <name>Mg(2+)</name>
        <dbReference type="ChEBI" id="CHEBI:18420"/>
        <label>2</label>
    </ligand>
</feature>
<accession>A0ABN1UY46</accession>
<comment type="cofactor">
    <cofactor evidence="1 5">
        <name>Mg(2+)</name>
        <dbReference type="ChEBI" id="CHEBI:18420"/>
    </cofactor>
</comment>
<organism evidence="7 8">
    <name type="scientific">Streptomyces hebeiensis</name>
    <dbReference type="NCBI Taxonomy" id="229486"/>
    <lineage>
        <taxon>Bacteria</taxon>
        <taxon>Bacillati</taxon>
        <taxon>Actinomycetota</taxon>
        <taxon>Actinomycetes</taxon>
        <taxon>Kitasatosporales</taxon>
        <taxon>Streptomycetaceae</taxon>
        <taxon>Streptomyces</taxon>
    </lineage>
</organism>
<keyword evidence="3 5" id="KW-0378">Hydrolase</keyword>
<comment type="subunit">
    <text evidence="5">Homohexamer.</text>
</comment>
<comment type="similarity">
    <text evidence="5">Belongs to the PPase family.</text>
</comment>
<comment type="catalytic activity">
    <reaction evidence="5">
        <text>diphosphate + H2O = 2 phosphate + H(+)</text>
        <dbReference type="Rhea" id="RHEA:24576"/>
        <dbReference type="ChEBI" id="CHEBI:15377"/>
        <dbReference type="ChEBI" id="CHEBI:15378"/>
        <dbReference type="ChEBI" id="CHEBI:33019"/>
        <dbReference type="ChEBI" id="CHEBI:43474"/>
        <dbReference type="EC" id="3.6.1.1"/>
    </reaction>
</comment>
<name>A0ABN1UY46_9ACTN</name>
<evidence type="ECO:0000256" key="4">
    <source>
        <dbReference type="ARBA" id="ARBA00022842"/>
    </source>
</evidence>
<evidence type="ECO:0000313" key="7">
    <source>
        <dbReference type="EMBL" id="GAA1180467.1"/>
    </source>
</evidence>
<feature type="compositionally biased region" description="Basic and acidic residues" evidence="6">
    <location>
        <begin position="18"/>
        <end position="36"/>
    </location>
</feature>
<evidence type="ECO:0000313" key="8">
    <source>
        <dbReference type="Proteomes" id="UP001501371"/>
    </source>
</evidence>
<dbReference type="CDD" id="cd00412">
    <property type="entry name" value="pyrophosphatase"/>
    <property type="match status" value="1"/>
</dbReference>
<feature type="binding site" evidence="5">
    <location>
        <position position="107"/>
    </location>
    <ligand>
        <name>Mg(2+)</name>
        <dbReference type="ChEBI" id="CHEBI:18420"/>
        <label>1</label>
    </ligand>
</feature>
<dbReference type="EC" id="3.6.1.1" evidence="5"/>
<dbReference type="SUPFAM" id="SSF50324">
    <property type="entry name" value="Inorganic pyrophosphatase"/>
    <property type="match status" value="1"/>
</dbReference>
<feature type="region of interest" description="Disordered" evidence="6">
    <location>
        <begin position="1"/>
        <end position="50"/>
    </location>
</feature>
<comment type="caution">
    <text evidence="7">The sequence shown here is derived from an EMBL/GenBank/DDBJ whole genome shotgun (WGS) entry which is preliminary data.</text>
</comment>
<proteinExistence type="inferred from homology"/>
<feature type="binding site" evidence="5">
    <location>
        <position position="58"/>
    </location>
    <ligand>
        <name>Mg(2+)</name>
        <dbReference type="ChEBI" id="CHEBI:18420"/>
        <label>2</label>
    </ligand>
</feature>
<evidence type="ECO:0000256" key="3">
    <source>
        <dbReference type="ARBA" id="ARBA00022801"/>
    </source>
</evidence>
<evidence type="ECO:0000256" key="5">
    <source>
        <dbReference type="HAMAP-Rule" id="MF_00209"/>
    </source>
</evidence>
<evidence type="ECO:0000256" key="6">
    <source>
        <dbReference type="SAM" id="MobiDB-lite"/>
    </source>
</evidence>
<feature type="binding site" evidence="5">
    <location>
        <position position="134"/>
    </location>
    <ligand>
        <name>Mg(2+)</name>
        <dbReference type="ChEBI" id="CHEBI:18420"/>
        <label>3</label>
    </ligand>
</feature>
<comment type="subcellular location">
    <subcellularLocation>
        <location evidence="5">Cytoplasm</location>
    </subcellularLocation>
</comment>
<feature type="binding site" evidence="5">
    <location>
        <position position="102"/>
    </location>
    <ligand>
        <name>Mg(2+)</name>
        <dbReference type="ChEBI" id="CHEBI:18420"/>
        <label>1</label>
    </ligand>
</feature>